<evidence type="ECO:0000259" key="3">
    <source>
        <dbReference type="Pfam" id="PF12878"/>
    </source>
</evidence>
<feature type="compositionally biased region" description="Low complexity" evidence="1">
    <location>
        <begin position="801"/>
        <end position="821"/>
    </location>
</feature>
<feature type="domain" description="Schizont-infected cell agglutination extracellular beta" evidence="3">
    <location>
        <begin position="163"/>
        <end position="339"/>
    </location>
</feature>
<feature type="domain" description="Schizont-infected cell agglutination C-terminal" evidence="4">
    <location>
        <begin position="891"/>
        <end position="1012"/>
    </location>
</feature>
<evidence type="ECO:0000259" key="4">
    <source>
        <dbReference type="Pfam" id="PF12879"/>
    </source>
</evidence>
<dbReference type="RefSeq" id="XP_019912702.1">
    <property type="nucleotide sequence ID" value="XM_020057160.1"/>
</dbReference>
<feature type="compositionally biased region" description="Basic and acidic residues" evidence="1">
    <location>
        <begin position="602"/>
        <end position="616"/>
    </location>
</feature>
<dbReference type="Pfam" id="PF12878">
    <property type="entry name" value="SICA_beta"/>
    <property type="match status" value="3"/>
</dbReference>
<dbReference type="KEGG" id="pcot:PCOAH_00003450"/>
<keyword evidence="2" id="KW-1133">Transmembrane helix</keyword>
<dbReference type="AlphaFoldDB" id="A0A1B1DTS4"/>
<evidence type="ECO:0000256" key="1">
    <source>
        <dbReference type="SAM" id="MobiDB-lite"/>
    </source>
</evidence>
<feature type="compositionally biased region" description="Low complexity" evidence="1">
    <location>
        <begin position="581"/>
        <end position="601"/>
    </location>
</feature>
<evidence type="ECO:0000313" key="6">
    <source>
        <dbReference type="Proteomes" id="UP000092716"/>
    </source>
</evidence>
<sequence length="1184" mass="131491">MTQDNGSADADKLCDKNQWTDSFLSEKDREACRYINRGLKHIYSITEWKDDTPEKMKKDNREFKQIMLCAALNAYADLLQEKAKDTCPIDDQKIKDMFKKGNGKKSAWCKGNECVECTRDVTYKTCMVGDSSKQTKVEEKLKTILEGDQEIQKTLTSITSINNFCTLLQCVTKKWFTNNKKGQPVTWSEMQKDIEQRATDMFTKISKDSKYIPRYCSNNTEQSSKIVTDPEKQACQYITAGLKHIYEIQEVDSDKDKGKGGSDQKAKDNREFKQTMLCAVLNAYIDKLKQQVKSPCKVDEETIKQVFEKGNEQLTKSCKGKTGQDNNCVQCERVKDLDCTVGGQNTKDKLKDMLSKDKNVEQTLSTISSLNRNLCDSAQCVISQWTRDKREEVQAEKGKNEVWEKDSWNDITQRINPLAKAMVQADTELDNKCNGMQGEKNEACKQIVRGLKHIYGIKKGETKKEPSKTSNRIFKQIMSCFILNVYSDLIKDKCTNTSINVQDLFNVGKDLYTDECKEKPCDPCKWDTCDDMNFNKKNLRNEIKTELQKDEEIQSALEAIKKICQQNAKPPESAQTNADQSGGSSSSGGSKPPAPGGAPAAEKTKDSGELAKKDEVVSNIVPSGKEDMDLPPLEDEDVHHTKSSLDEDEEKWMRSNPKGSHVSVVESSTQLIPEPNVPVGTKNENKVGSSMRDPPTHADIQPPSTGTDTQTPSGSAPQSPAAPATNHVADNEKKKSMNTQDDDTAKSGAGPRGPASTEGGEVIGGQGGQASAGSGTSQDVGTAGNSQDGTADGAEAEPHGEAPGAAAAPGLAGPARLAPRPSIVIPSIHGPRGTGGHGSKVPILKPTEARGPPSAVPISSKIDNLPDLLTPYLPTIPVFLGMSAMSYLLWKYFVLPRKRRRHRRVHQVRAPPTVQEQLFPHVDDQADGPHKYTLVKERRQPRSVPTRTMKPKKQGVGRRVGHRTIIDIHLELLDECQKGDLHSTKEDFFEILVQEFMGSNFIEEQNVPSPDFGFQAQIPDFGRENSVPEEQIFRHNISNEQVPCSDSGFMKENFVPKEGVPRERVPSSDSVFREEDVFPKENVPGVDVPMEQVQNSDSGFLEEDFVPKEEVPKKGVPKEGVPEEDIPKEQVPSLDTGFREENFVPEEIVFLRKNFLGIRFEVQGSGFREEGSVPMKQVSMEDVP</sequence>
<proteinExistence type="predicted"/>
<reference evidence="6" key="1">
    <citation type="submission" date="2016-06" db="EMBL/GenBank/DDBJ databases">
        <title>First high quality genome sequence of Plasmodium coatneyi using continuous long reads from single molecule, real-time sequencing.</title>
        <authorList>
            <person name="Chien J.-T."/>
            <person name="Pakala S.B."/>
            <person name="Geraldo J.A."/>
            <person name="Lapp S.A."/>
            <person name="Barnwell J.W."/>
            <person name="Kissinger J.C."/>
            <person name="Galinski M.R."/>
            <person name="Humphrey J.C."/>
        </authorList>
    </citation>
    <scope>NUCLEOTIDE SEQUENCE [LARGE SCALE GENOMIC DNA]</scope>
    <source>
        <strain evidence="6">Hackeri</strain>
    </source>
</reference>
<name>A0A1B1DTS4_9APIC</name>
<protein>
    <submittedName>
        <fullName evidence="5">SICA antigen</fullName>
    </submittedName>
</protein>
<dbReference type="InterPro" id="IPR024288">
    <property type="entry name" value="SICA_C"/>
</dbReference>
<feature type="domain" description="Schizont-infected cell agglutination extracellular beta" evidence="3">
    <location>
        <begin position="373"/>
        <end position="528"/>
    </location>
</feature>
<evidence type="ECO:0000313" key="5">
    <source>
        <dbReference type="EMBL" id="ANQ06007.1"/>
    </source>
</evidence>
<keyword evidence="2" id="KW-0472">Membrane</keyword>
<feature type="compositionally biased region" description="Polar residues" evidence="1">
    <location>
        <begin position="567"/>
        <end position="580"/>
    </location>
</feature>
<dbReference type="Proteomes" id="UP000092716">
    <property type="component" value="Chromosome 2"/>
</dbReference>
<feature type="compositionally biased region" description="Low complexity" evidence="1">
    <location>
        <begin position="709"/>
        <end position="725"/>
    </location>
</feature>
<dbReference type="Pfam" id="PF12879">
    <property type="entry name" value="SICA_C"/>
    <property type="match status" value="1"/>
</dbReference>
<feature type="region of interest" description="Disordered" evidence="1">
    <location>
        <begin position="567"/>
        <end position="858"/>
    </location>
</feature>
<keyword evidence="6" id="KW-1185">Reference proteome</keyword>
<dbReference type="InterPro" id="IPR024285">
    <property type="entry name" value="SICA_extracell_b"/>
</dbReference>
<dbReference type="VEuPathDB" id="PlasmoDB:PCOAH_00003450"/>
<feature type="compositionally biased region" description="Gly residues" evidence="1">
    <location>
        <begin position="761"/>
        <end position="770"/>
    </location>
</feature>
<keyword evidence="2" id="KW-0812">Transmembrane</keyword>
<accession>A0A1B1DTS4</accession>
<feature type="compositionally biased region" description="Basic residues" evidence="1">
    <location>
        <begin position="949"/>
        <end position="958"/>
    </location>
</feature>
<feature type="region of interest" description="Disordered" evidence="1">
    <location>
        <begin position="938"/>
        <end position="958"/>
    </location>
</feature>
<gene>
    <name evidence="5" type="ORF">PCOAH_00003450</name>
</gene>
<dbReference type="GeneID" id="30907065"/>
<organism evidence="5 6">
    <name type="scientific">Plasmodium coatneyi</name>
    <dbReference type="NCBI Taxonomy" id="208452"/>
    <lineage>
        <taxon>Eukaryota</taxon>
        <taxon>Sar</taxon>
        <taxon>Alveolata</taxon>
        <taxon>Apicomplexa</taxon>
        <taxon>Aconoidasida</taxon>
        <taxon>Haemosporida</taxon>
        <taxon>Plasmodiidae</taxon>
        <taxon>Plasmodium</taxon>
    </lineage>
</organism>
<feature type="compositionally biased region" description="Polar residues" evidence="1">
    <location>
        <begin position="776"/>
        <end position="789"/>
    </location>
</feature>
<dbReference type="EMBL" id="CP016240">
    <property type="protein sequence ID" value="ANQ06007.1"/>
    <property type="molecule type" value="Genomic_DNA"/>
</dbReference>
<feature type="domain" description="Schizont-infected cell agglutination extracellular beta" evidence="3">
    <location>
        <begin position="2"/>
        <end position="127"/>
    </location>
</feature>
<feature type="transmembrane region" description="Helical" evidence="2">
    <location>
        <begin position="872"/>
        <end position="894"/>
    </location>
</feature>
<evidence type="ECO:0000256" key="2">
    <source>
        <dbReference type="SAM" id="Phobius"/>
    </source>
</evidence>